<keyword evidence="3" id="KW-0805">Transcription regulation</keyword>
<reference evidence="7" key="1">
    <citation type="submission" date="2020-05" db="EMBL/GenBank/DDBJ databases">
        <title>Phylogenomic resolution of chytrid fungi.</title>
        <authorList>
            <person name="Stajich J.E."/>
            <person name="Amses K."/>
            <person name="Simmons R."/>
            <person name="Seto K."/>
            <person name="Myers J."/>
            <person name="Bonds A."/>
            <person name="Quandt C.A."/>
            <person name="Barry K."/>
            <person name="Liu P."/>
            <person name="Grigoriev I."/>
            <person name="Longcore J.E."/>
            <person name="James T.Y."/>
        </authorList>
    </citation>
    <scope>NUCLEOTIDE SEQUENCE</scope>
    <source>
        <strain evidence="7">JEL0379</strain>
    </source>
</reference>
<dbReference type="EMBL" id="JADGJQ010000032">
    <property type="protein sequence ID" value="KAJ3177617.1"/>
    <property type="molecule type" value="Genomic_DNA"/>
</dbReference>
<dbReference type="CDD" id="cd12148">
    <property type="entry name" value="fungal_TF_MHR"/>
    <property type="match status" value="1"/>
</dbReference>
<dbReference type="GO" id="GO:0005634">
    <property type="term" value="C:nucleus"/>
    <property type="evidence" value="ECO:0007669"/>
    <property type="project" value="UniProtKB-SubCell"/>
</dbReference>
<evidence type="ECO:0000256" key="2">
    <source>
        <dbReference type="ARBA" id="ARBA00022723"/>
    </source>
</evidence>
<keyword evidence="4" id="KW-0804">Transcription</keyword>
<dbReference type="GO" id="GO:0003677">
    <property type="term" value="F:DNA binding"/>
    <property type="evidence" value="ECO:0007669"/>
    <property type="project" value="InterPro"/>
</dbReference>
<dbReference type="Proteomes" id="UP001212152">
    <property type="component" value="Unassembled WGS sequence"/>
</dbReference>
<evidence type="ECO:0000313" key="8">
    <source>
        <dbReference type="Proteomes" id="UP001212152"/>
    </source>
</evidence>
<evidence type="ECO:0000256" key="3">
    <source>
        <dbReference type="ARBA" id="ARBA00023015"/>
    </source>
</evidence>
<keyword evidence="2" id="KW-0479">Metal-binding</keyword>
<gene>
    <name evidence="7" type="ORF">HDU87_004370</name>
</gene>
<organism evidence="7 8">
    <name type="scientific">Geranomyces variabilis</name>
    <dbReference type="NCBI Taxonomy" id="109894"/>
    <lineage>
        <taxon>Eukaryota</taxon>
        <taxon>Fungi</taxon>
        <taxon>Fungi incertae sedis</taxon>
        <taxon>Chytridiomycota</taxon>
        <taxon>Chytridiomycota incertae sedis</taxon>
        <taxon>Chytridiomycetes</taxon>
        <taxon>Spizellomycetales</taxon>
        <taxon>Powellomycetaceae</taxon>
        <taxon>Geranomyces</taxon>
    </lineage>
</organism>
<name>A0AAD5TL34_9FUNG</name>
<protein>
    <recommendedName>
        <fullName evidence="6">Xylanolytic transcriptional activator regulatory domain-containing protein</fullName>
    </recommendedName>
</protein>
<accession>A0AAD5TL34</accession>
<comment type="subcellular location">
    <subcellularLocation>
        <location evidence="1">Nucleus</location>
    </subcellularLocation>
</comment>
<comment type="caution">
    <text evidence="7">The sequence shown here is derived from an EMBL/GenBank/DDBJ whole genome shotgun (WGS) entry which is preliminary data.</text>
</comment>
<feature type="domain" description="Xylanolytic transcriptional activator regulatory" evidence="6">
    <location>
        <begin position="250"/>
        <end position="339"/>
    </location>
</feature>
<dbReference type="InterPro" id="IPR007219">
    <property type="entry name" value="XnlR_reg_dom"/>
</dbReference>
<dbReference type="PANTHER" id="PTHR47338:SF5">
    <property type="entry name" value="ZN(II)2CYS6 TRANSCRIPTION FACTOR (EUROFUNG)"/>
    <property type="match status" value="1"/>
</dbReference>
<dbReference type="GO" id="GO:0000981">
    <property type="term" value="F:DNA-binding transcription factor activity, RNA polymerase II-specific"/>
    <property type="evidence" value="ECO:0007669"/>
    <property type="project" value="InterPro"/>
</dbReference>
<dbReference type="GO" id="GO:0008270">
    <property type="term" value="F:zinc ion binding"/>
    <property type="evidence" value="ECO:0007669"/>
    <property type="project" value="InterPro"/>
</dbReference>
<dbReference type="Pfam" id="PF04082">
    <property type="entry name" value="Fungal_trans"/>
    <property type="match status" value="1"/>
</dbReference>
<evidence type="ECO:0000256" key="4">
    <source>
        <dbReference type="ARBA" id="ARBA00023163"/>
    </source>
</evidence>
<keyword evidence="8" id="KW-1185">Reference proteome</keyword>
<dbReference type="AlphaFoldDB" id="A0AAD5TL34"/>
<evidence type="ECO:0000313" key="7">
    <source>
        <dbReference type="EMBL" id="KAJ3177617.1"/>
    </source>
</evidence>
<keyword evidence="5" id="KW-0539">Nucleus</keyword>
<dbReference type="SMART" id="SM00906">
    <property type="entry name" value="Fungal_trans"/>
    <property type="match status" value="1"/>
</dbReference>
<dbReference type="GO" id="GO:0006351">
    <property type="term" value="P:DNA-templated transcription"/>
    <property type="evidence" value="ECO:0007669"/>
    <property type="project" value="InterPro"/>
</dbReference>
<evidence type="ECO:0000256" key="1">
    <source>
        <dbReference type="ARBA" id="ARBA00004123"/>
    </source>
</evidence>
<evidence type="ECO:0000259" key="6">
    <source>
        <dbReference type="SMART" id="SM00906"/>
    </source>
</evidence>
<proteinExistence type="predicted"/>
<sequence length="710" mass="78177">MAYSGAADMSLKEQQLAGVSAAPVVPLAAELGPSTEIMQQADFASQLFDFSELDAASAAVSSETSWSPLEQLPPRIEFLSAHRGELELERGTWQVQQQISAVISQLSLPMELLAPGQNVNFDGLPPLPESFILAEILGLYFEKIPCILSCIHEATFYRLASQPPVAPPLSPYPGTRTSAGLNAALLFSMLACAARFHPRFRDKRGDIEQIFYQRARRLTLDRLDAPDMNVLKTILHLTLFGVENSMWISSYMWLGSGVSLARFLGLYRELAMVGNVDPRMEDVVGGLASQHIAAEECRRIWWWLRNYDASGASASKRPPMIHDEEYESHLLLPCPESLFSATRYGMTPPTTSIPLTQTLKEFYEPTAPAEQVQTWIGPNGYIAALTALFNRVTTYRAECNSVNILPFATIPSGENVEELVRKFAAHERDLDIWYQKLPPWVKVLDSGIRDPQDPLVGGGLCWDDQWVQETYDWSIALTIWHCSAATLHGPDYNMMAMGRQIVTGRDAVTPSKTPAHVTADFMSAARLDEVLIAWQGSMSFGIALEHASRASAILEEMATRVPPNKRRDTPFFGYCVCQLGLINLIAARQVALLRAAGQEHPNSLTAMLKHRAATSMHILDHQSKWFTASKSGMDLLHKVMTEVAGGDLSLKFLDDLAKRGQAGSEGSGGFKEVLVRKAMGQTVKAGMQEPGLCAGTMAMGGHLFGQQHRG</sequence>
<dbReference type="InterPro" id="IPR050815">
    <property type="entry name" value="TF_fung"/>
</dbReference>
<evidence type="ECO:0000256" key="5">
    <source>
        <dbReference type="ARBA" id="ARBA00023242"/>
    </source>
</evidence>
<dbReference type="PANTHER" id="PTHR47338">
    <property type="entry name" value="ZN(II)2CYS6 TRANSCRIPTION FACTOR (EUROFUNG)-RELATED"/>
    <property type="match status" value="1"/>
</dbReference>